<dbReference type="InterPro" id="IPR005064">
    <property type="entry name" value="BUG"/>
</dbReference>
<comment type="caution">
    <text evidence="2">The sequence shown here is derived from an EMBL/GenBank/DDBJ whole genome shotgun (WGS) entry which is preliminary data.</text>
</comment>
<dbReference type="SUPFAM" id="SSF53850">
    <property type="entry name" value="Periplasmic binding protein-like II"/>
    <property type="match status" value="1"/>
</dbReference>
<dbReference type="Proteomes" id="UP000216225">
    <property type="component" value="Unassembled WGS sequence"/>
</dbReference>
<dbReference type="EMBL" id="NKDB02000001">
    <property type="protein sequence ID" value="RKJ99847.1"/>
    <property type="molecule type" value="Genomic_DNA"/>
</dbReference>
<dbReference type="InterPro" id="IPR042100">
    <property type="entry name" value="Bug_dom1"/>
</dbReference>
<dbReference type="Gene3D" id="3.40.190.150">
    <property type="entry name" value="Bordetella uptake gene, domain 1"/>
    <property type="match status" value="1"/>
</dbReference>
<dbReference type="PANTHER" id="PTHR42928">
    <property type="entry name" value="TRICARBOXYLATE-BINDING PROTEIN"/>
    <property type="match status" value="1"/>
</dbReference>
<proteinExistence type="inferred from homology"/>
<dbReference type="PANTHER" id="PTHR42928:SF5">
    <property type="entry name" value="BLR1237 PROTEIN"/>
    <property type="match status" value="1"/>
</dbReference>
<gene>
    <name evidence="2" type="ORF">CE154_002475</name>
</gene>
<protein>
    <submittedName>
        <fullName evidence="2">Tripartite tricarboxylate transporter substrate binding protein</fullName>
    </submittedName>
</protein>
<accession>A0A3R7F2K3</accession>
<dbReference type="CDD" id="cd13578">
    <property type="entry name" value="PBP2_Bug27"/>
    <property type="match status" value="1"/>
</dbReference>
<name>A0A3R7F2K3_9BURK</name>
<reference evidence="2 3" key="1">
    <citation type="submission" date="2018-09" db="EMBL/GenBank/DDBJ databases">
        <title>Genome comparison of Alicycliphilus sp. BQ1, a polyurethanolytic bacterium, with its closest phylogenetic relatives Alicycliphilus denitrificans BC and K601, unable to attack polyurethane.</title>
        <authorList>
            <person name="Loza-Tavera H."/>
            <person name="Lozano L."/>
            <person name="Cevallos M."/>
            <person name="Maya-Lucas O."/>
            <person name="Garcia-Mena J."/>
            <person name="Hernandez J."/>
        </authorList>
    </citation>
    <scope>NUCLEOTIDE SEQUENCE [LARGE SCALE GENOMIC DNA]</scope>
    <source>
        <strain evidence="2 3">BQ1</strain>
    </source>
</reference>
<comment type="similarity">
    <text evidence="1">Belongs to the UPF0065 (bug) family.</text>
</comment>
<evidence type="ECO:0000256" key="1">
    <source>
        <dbReference type="ARBA" id="ARBA00006987"/>
    </source>
</evidence>
<dbReference type="AlphaFoldDB" id="A0A3R7F2K3"/>
<sequence>MARGEACGTVHRAGRLCRARCLRAGLGVCDPLRAAACRRFPDWPAPGRNDLAPAGSESPAGRAGPCAFCRRSVLSSSLSLPHASITMTSSITRKAFLRYGAAAAGVALSPMLRAAPVYPDRPVKLVVPFSAGGTTDVVARIVAQRWEQHLGQPIVIDNKPGAGGNIGADFVAKAQGDGYTLLYGTVSNFALNIGLYKKLPFSPLTDLAPVGMVVQVPIVLVVSPSLGVKDFAGFIQLLKNNPGKYSYGSAGNGSSAHIACHLLLKLTGTQAEHIPYKGNAQAINDIIAGNIAFGVSSVPAAAELIAAGKLVPVAAIASKRLTAFPQLPTTEELGLKNYDAYAWNAVAAPAKTPQAVLDRLNSSLNKALQEPDLKSKLELQGVVPLSGYSRQATAGYFKSEADKWIPIVRASGAQVD</sequence>
<dbReference type="Pfam" id="PF03401">
    <property type="entry name" value="TctC"/>
    <property type="match status" value="1"/>
</dbReference>
<organism evidence="2 3">
    <name type="scientific">Alicycliphilus denitrificans</name>
    <dbReference type="NCBI Taxonomy" id="179636"/>
    <lineage>
        <taxon>Bacteria</taxon>
        <taxon>Pseudomonadati</taxon>
        <taxon>Pseudomonadota</taxon>
        <taxon>Betaproteobacteria</taxon>
        <taxon>Burkholderiales</taxon>
        <taxon>Comamonadaceae</taxon>
        <taxon>Alicycliphilus</taxon>
    </lineage>
</organism>
<evidence type="ECO:0000313" key="3">
    <source>
        <dbReference type="Proteomes" id="UP000216225"/>
    </source>
</evidence>
<dbReference type="Gene3D" id="3.40.190.10">
    <property type="entry name" value="Periplasmic binding protein-like II"/>
    <property type="match status" value="1"/>
</dbReference>
<evidence type="ECO:0000313" key="2">
    <source>
        <dbReference type="EMBL" id="RKJ99847.1"/>
    </source>
</evidence>